<dbReference type="EMBL" id="JACCBN010000001">
    <property type="protein sequence ID" value="NYD34423.1"/>
    <property type="molecule type" value="Genomic_DNA"/>
</dbReference>
<dbReference type="RefSeq" id="WP_179792377.1">
    <property type="nucleotide sequence ID" value="NZ_BAABHP010000026.1"/>
</dbReference>
<protein>
    <submittedName>
        <fullName evidence="2">Uncharacterized protein</fullName>
    </submittedName>
</protein>
<proteinExistence type="predicted"/>
<keyword evidence="3" id="KW-1185">Reference proteome</keyword>
<accession>A0A7Y9DRZ8</accession>
<comment type="caution">
    <text evidence="2">The sequence shown here is derived from an EMBL/GenBank/DDBJ whole genome shotgun (WGS) entry which is preliminary data.</text>
</comment>
<reference evidence="2 3" key="1">
    <citation type="submission" date="2020-07" db="EMBL/GenBank/DDBJ databases">
        <title>Sequencing the genomes of 1000 actinobacteria strains.</title>
        <authorList>
            <person name="Klenk H.-P."/>
        </authorList>
    </citation>
    <scope>NUCLEOTIDE SEQUENCE [LARGE SCALE GENOMIC DNA]</scope>
    <source>
        <strain evidence="2 3">DSM 45772</strain>
    </source>
</reference>
<organism evidence="2 3">
    <name type="scientific">Actinomycetospora corticicola</name>
    <dbReference type="NCBI Taxonomy" id="663602"/>
    <lineage>
        <taxon>Bacteria</taxon>
        <taxon>Bacillati</taxon>
        <taxon>Actinomycetota</taxon>
        <taxon>Actinomycetes</taxon>
        <taxon>Pseudonocardiales</taxon>
        <taxon>Pseudonocardiaceae</taxon>
        <taxon>Actinomycetospora</taxon>
    </lineage>
</organism>
<name>A0A7Y9DRZ8_9PSEU</name>
<evidence type="ECO:0000256" key="1">
    <source>
        <dbReference type="SAM" id="MobiDB-lite"/>
    </source>
</evidence>
<dbReference type="AlphaFoldDB" id="A0A7Y9DRZ8"/>
<evidence type="ECO:0000313" key="3">
    <source>
        <dbReference type="Proteomes" id="UP000535890"/>
    </source>
</evidence>
<evidence type="ECO:0000313" key="2">
    <source>
        <dbReference type="EMBL" id="NYD34423.1"/>
    </source>
</evidence>
<dbReference type="Proteomes" id="UP000535890">
    <property type="component" value="Unassembled WGS sequence"/>
</dbReference>
<gene>
    <name evidence="2" type="ORF">BJ983_000525</name>
</gene>
<feature type="region of interest" description="Disordered" evidence="1">
    <location>
        <begin position="80"/>
        <end position="112"/>
    </location>
</feature>
<sequence length="112" mass="12267">MARTPNPRLRAALARQAERTRRAAEALREGDELDEDARRRVIEMLAVCGRPEIYEALNVHVQDRVGSLTDSVLRARSPLDAHVRRAATEASVTEGSAHPGSDVDPTRSARGS</sequence>